<sequence>MNGYRRIDSFNRSQIDSVGVSESTIAIASDNRVTLISGTDRSEFEHEARIEDIAIDERVIILSSDQVTAYTRDGSKVWNRSFNSPYSVAALSNKALFGILERDQICTVDSETGQESFTSKRNRSGQPQSDRFIGIKDGFVSATWSFLRCIDASGEEIFDQNLNTAIRDIGFCDGVIIASLQNDQLKGFDASTGKKRWETELPAKQLSPVSNQNLLISTEDGPKSIAADGSIHFAEGLAAGDIYTSWDGSVACSVSDGTVVSHILKQELIDVDILTESVGVGGTIDVSVTNLGETVNDVRIKGKLNNADLSPNERRIELTPLDPISTDFPVDSVRTDGKTEFSLYIEDRRVAGEFIEITDAAESVIAADADLQPIKIEDGIIELELSITNTGSIPFDSVQVFEDSEEKTNVGPSETWEKTITRSYEPEQVITVGVEIFRGNRRTELAPTCKLPEHPSIELKQKRDALHGRINGDNRVVWSDELVIDVPGADRARSPVQIEDGTLVVVLPIYEEGIARIELSGIQIADQAQMSSQDPLSRLTKDVNKKTKTRTQTDHSLLPDQPQTESRDEVTTETQTSEKRETRSQDETSSESDEYSMKISSDSGSRTSEKISIQRDISKNQVPIGHATCERITVRNDGYSTVKPTIVVGDNQFDTGKLAPSDTWQTERTHVFFSDSNTQLPEATVEQDGQIISSIPAKKITIINSGLIVHRAVCTVNDEYEVELENRTDSDRQVDWIKIGGQKINIDTQTLATGNQTVFTGRKLTSEVSDYVKTKIMTSSPSGMQEEINTVTIEDSEANYNSNTLIQTAIGPATQVAGDYGTVVMVFENGTNESLSDVSIKAEGEKINDMLYSQAHREVLPPNERIEHYVDLKTEAGTIEFDISITYTEENATEKSRILRASGPAVKTEAEWTDKHRNSWTIDDKTELNLDIPPRISTSFQ</sequence>
<dbReference type="KEGG" id="nmo:Nmlp_2950"/>
<feature type="region of interest" description="Disordered" evidence="1">
    <location>
        <begin position="528"/>
        <end position="612"/>
    </location>
</feature>
<keyword evidence="3" id="KW-1185">Reference proteome</keyword>
<evidence type="ECO:0000256" key="1">
    <source>
        <dbReference type="SAM" id="MobiDB-lite"/>
    </source>
</evidence>
<evidence type="ECO:0000313" key="3">
    <source>
        <dbReference type="Proteomes" id="UP000011867"/>
    </source>
</evidence>
<dbReference type="STRING" id="268739.Nmlp_2950"/>
<dbReference type="InterPro" id="IPR015943">
    <property type="entry name" value="WD40/YVTN_repeat-like_dom_sf"/>
</dbReference>
<dbReference type="SUPFAM" id="SSF50998">
    <property type="entry name" value="Quinoprotein alcohol dehydrogenase-like"/>
    <property type="match status" value="1"/>
</dbReference>
<dbReference type="EMBL" id="HF582854">
    <property type="protein sequence ID" value="CCQ37094.1"/>
    <property type="molecule type" value="Genomic_DNA"/>
</dbReference>
<organism evidence="2 3">
    <name type="scientific">Natronomonas moolapensis (strain DSM 18674 / CECT 7526 / JCM 14361 / 8.8.11)</name>
    <dbReference type="NCBI Taxonomy" id="268739"/>
    <lineage>
        <taxon>Archaea</taxon>
        <taxon>Methanobacteriati</taxon>
        <taxon>Methanobacteriota</taxon>
        <taxon>Stenosarchaea group</taxon>
        <taxon>Halobacteria</taxon>
        <taxon>Halobacteriales</taxon>
        <taxon>Natronomonadaceae</taxon>
        <taxon>Natronomonas</taxon>
    </lineage>
</organism>
<dbReference type="InterPro" id="IPR011047">
    <property type="entry name" value="Quinoprotein_ADH-like_sf"/>
</dbReference>
<feature type="compositionally biased region" description="Basic and acidic residues" evidence="1">
    <location>
        <begin position="565"/>
        <end position="586"/>
    </location>
</feature>
<dbReference type="HOGENOM" id="CLU_311840_0_0_2"/>
<reference evidence="2 3" key="1">
    <citation type="journal article" date="2013" name="Genome Announc.">
        <title>Genome of the haloarchaeon Natronomonas moolapensis, a neutrophilic member of a previously haloalkaliphilic genus.</title>
        <authorList>
            <person name="Dyall-Smith M.L."/>
            <person name="Pfeiffer F."/>
            <person name="Oberwinkler T."/>
            <person name="Klee K."/>
            <person name="Rampp M."/>
            <person name="Palm P."/>
            <person name="Gross K."/>
            <person name="Schuster S.C."/>
            <person name="Oesterhelt D."/>
        </authorList>
    </citation>
    <scope>NUCLEOTIDE SEQUENCE [LARGE SCALE GENOMIC DNA]</scope>
    <source>
        <strain evidence="3">DSM 18674 / JCM 14361 / 8.8.11</strain>
    </source>
</reference>
<dbReference type="SUPFAM" id="SSF69322">
    <property type="entry name" value="Tricorn protease domain 2"/>
    <property type="match status" value="1"/>
</dbReference>
<dbReference type="RefSeq" id="WP_015409847.1">
    <property type="nucleotide sequence ID" value="NC_020388.1"/>
</dbReference>
<dbReference type="Proteomes" id="UP000011867">
    <property type="component" value="Chromosome"/>
</dbReference>
<evidence type="ECO:0000313" key="2">
    <source>
        <dbReference type="EMBL" id="CCQ37094.1"/>
    </source>
</evidence>
<dbReference type="OrthoDB" id="8638at2157"/>
<dbReference type="AlphaFoldDB" id="M1XS46"/>
<dbReference type="eggNOG" id="arCOG02482">
    <property type="taxonomic scope" value="Archaea"/>
</dbReference>
<accession>M1XS46</accession>
<protein>
    <submittedName>
        <fullName evidence="2">PQQ repeat protein</fullName>
    </submittedName>
</protein>
<dbReference type="Gene3D" id="2.130.10.10">
    <property type="entry name" value="YVTN repeat-like/Quinoprotein amine dehydrogenase"/>
    <property type="match status" value="1"/>
</dbReference>
<proteinExistence type="predicted"/>
<gene>
    <name evidence="2" type="ordered locus">Nmlp_2950</name>
</gene>
<name>M1XS46_NATM8</name>
<dbReference type="GeneID" id="42101616"/>